<keyword evidence="1" id="KW-0732">Signal</keyword>
<dbReference type="Proteomes" id="UP000305848">
    <property type="component" value="Unassembled WGS sequence"/>
</dbReference>
<feature type="chain" id="PRO_5020474553" evidence="1">
    <location>
        <begin position="21"/>
        <end position="409"/>
    </location>
</feature>
<dbReference type="OrthoDB" id="639821at2"/>
<evidence type="ECO:0000313" key="2">
    <source>
        <dbReference type="EMBL" id="TKK66673.1"/>
    </source>
</evidence>
<proteinExistence type="predicted"/>
<dbReference type="RefSeq" id="WP_137262946.1">
    <property type="nucleotide sequence ID" value="NZ_SZQL01000014.1"/>
</dbReference>
<gene>
    <name evidence="2" type="ORF">FC093_16690</name>
</gene>
<sequence>MKSLLLILLCVIISLHFAYAQSNAWFKGMWYGERTFLNSRIAKKALVRMEVDKIKDSSFTGRLIYMYPSDTAARLIRRVGGVLRGKYIIINKSEEIYRNDPRSRSFWSDCSHCPGSSSFYITGGNLVLQITTSACGDTCNGVTVFYRKMQDYNASMQATLVKAFGTNKAPAAVVSYVAANTNTKESLVAARDSIKYFPTLLNDSMGIHFDPNKYQPLSAISMDAAPATKQDAALNKMAKKNVPAPKKTVVKDSAVNKKGNTNAVTVSDAKPPATKKDTLAALPTLVKDTMPAAIAQRKTNLINTYEVNSPHIAVQLYDDGQIDGDAVSVYYNGKIIISNQTLTHKAITFNIDAAAASRHHEFILISESEGFLPPNTALMRIKAGIQQFELNVSSSSASNAKIAINYVGE</sequence>
<accession>A0A4V5UTV6</accession>
<name>A0A4V5UTV6_9BACT</name>
<reference evidence="2 3" key="1">
    <citation type="submission" date="2019-05" db="EMBL/GenBank/DDBJ databases">
        <title>Panacibacter sp. strain 17mud1-8 Genome sequencing and assembly.</title>
        <authorList>
            <person name="Chhetri G."/>
        </authorList>
    </citation>
    <scope>NUCLEOTIDE SEQUENCE [LARGE SCALE GENOMIC DNA]</scope>
    <source>
        <strain evidence="2 3">17mud1-8</strain>
    </source>
</reference>
<feature type="signal peptide" evidence="1">
    <location>
        <begin position="1"/>
        <end position="20"/>
    </location>
</feature>
<keyword evidence="3" id="KW-1185">Reference proteome</keyword>
<protein>
    <submittedName>
        <fullName evidence="2">Uncharacterized protein</fullName>
    </submittedName>
</protein>
<comment type="caution">
    <text evidence="2">The sequence shown here is derived from an EMBL/GenBank/DDBJ whole genome shotgun (WGS) entry which is preliminary data.</text>
</comment>
<evidence type="ECO:0000313" key="3">
    <source>
        <dbReference type="Proteomes" id="UP000305848"/>
    </source>
</evidence>
<dbReference type="AlphaFoldDB" id="A0A4V5UTV6"/>
<evidence type="ECO:0000256" key="1">
    <source>
        <dbReference type="SAM" id="SignalP"/>
    </source>
</evidence>
<organism evidence="2 3">
    <name type="scientific">Ilyomonas limi</name>
    <dbReference type="NCBI Taxonomy" id="2575867"/>
    <lineage>
        <taxon>Bacteria</taxon>
        <taxon>Pseudomonadati</taxon>
        <taxon>Bacteroidota</taxon>
        <taxon>Chitinophagia</taxon>
        <taxon>Chitinophagales</taxon>
        <taxon>Chitinophagaceae</taxon>
        <taxon>Ilyomonas</taxon>
    </lineage>
</organism>
<dbReference type="EMBL" id="SZQL01000014">
    <property type="protein sequence ID" value="TKK66673.1"/>
    <property type="molecule type" value="Genomic_DNA"/>
</dbReference>